<accession>A0ABS4XYA8</accession>
<dbReference type="EMBL" id="JAGIOH010000001">
    <property type="protein sequence ID" value="MBP2401355.1"/>
    <property type="molecule type" value="Genomic_DNA"/>
</dbReference>
<dbReference type="CDD" id="cd15831">
    <property type="entry name" value="BTAD"/>
    <property type="match status" value="1"/>
</dbReference>
<dbReference type="InterPro" id="IPR049945">
    <property type="entry name" value="AAA_22"/>
</dbReference>
<reference evidence="6 7" key="1">
    <citation type="submission" date="2021-03" db="EMBL/GenBank/DDBJ databases">
        <title>Sequencing the genomes of 1000 actinobacteria strains.</title>
        <authorList>
            <person name="Klenk H.-P."/>
        </authorList>
    </citation>
    <scope>NUCLEOTIDE SEQUENCE [LARGE SCALE GENOMIC DNA]</scope>
    <source>
        <strain evidence="6 7">DSM 41480</strain>
    </source>
</reference>
<gene>
    <name evidence="6" type="ORF">JO379_000824</name>
</gene>
<dbReference type="PANTHER" id="PTHR47691:SF3">
    <property type="entry name" value="HTH-TYPE TRANSCRIPTIONAL REGULATOR RV0890C-RELATED"/>
    <property type="match status" value="1"/>
</dbReference>
<sequence>MPQAQDGTSSTPPGTDFAFGVLGPLEVRRHGRPVELRAAKQRALLASLLIDANKVVPTETLMARLWEEEPPEGARNTLQNYVLRVRRALGPTGSGTGGPVLTCAQGYLVEVSAGALDLHRFDALVDRAKAAMAEGAPARASTLLGEALALWRGEPLSDVPSERLRREVVPALTERRLGAIELRTEADLQLGRHADVLPRLRELTATYPLQERFWAQRMLALYRAGRQGEALDCYRTVSGLLLEELGVDPGAELWKLHQRILTADPGLTVVTPEHGAARAGGNLPAEMTSFVGRGGMLRRARRLLESARLVTLTGPGGVGKTRLALRTAAEAAWAFPHGVWLADLAPLVEPGLLDREIAGALGILDQSARPGTQVLVEYLRDRHLLLVVDNCEHVADAAGELLATLLRAAPGLRVLATSRQGLGVPGEHLLVVPPLAVPAFEESGGGGLPVPRSEAVRLLGDRAAASAPDFRITEENHAAVGQLCRRLDGIPLAIELAAVRLSTLSVEEVLERLDDRFRLLTHGGARTVPRYQRTLRGVVDWSYDLCGERERLLWARLSVFAGGFDLEAAETVCSSEGADGVPREDVIDILAALVHKSVLTAATDGHRTRYRMLETIRQYGQRRLRDLGQDVALRRRHCAYYEDVAARAAADWCGPREVEWLSRLRRELPNLRAALDFCTAGPGEPRAGLTIAANLTRVRFWFFSSSLGEGRHWLTRTLGLAPDAQGPLRAGALALATWIALCQGDQPAAERFLADCRESARRITDGAAEGALTYIEGAHALLVQRDPRAIALFARARERYRRDGQLGDAHMATMLGAMASALLGERQAALADCRAHMTEADDYRAGWAYSWGLWVMALGELRHGDPHRAAGLLDDSLRRQRDIGDRWGPCWGVHAMAWTAAALGDPHRAARLMGASYQLREAIGVALAGLRPLHDAHAEAERVIRGALDARVYAAAFAEGAAARDAVGLALVTGR</sequence>
<dbReference type="InterPro" id="IPR016032">
    <property type="entry name" value="Sig_transdc_resp-reg_C-effctor"/>
</dbReference>
<evidence type="ECO:0000313" key="7">
    <source>
        <dbReference type="Proteomes" id="UP001519291"/>
    </source>
</evidence>
<comment type="similarity">
    <text evidence="1">Belongs to the AfsR/DnrI/RedD regulatory family.</text>
</comment>
<evidence type="ECO:0000256" key="4">
    <source>
        <dbReference type="PROSITE-ProRule" id="PRU01091"/>
    </source>
</evidence>
<dbReference type="Pfam" id="PF13401">
    <property type="entry name" value="AAA_22"/>
    <property type="match status" value="1"/>
</dbReference>
<evidence type="ECO:0000256" key="2">
    <source>
        <dbReference type="ARBA" id="ARBA00023012"/>
    </source>
</evidence>
<dbReference type="SMART" id="SM01043">
    <property type="entry name" value="BTAD"/>
    <property type="match status" value="1"/>
</dbReference>
<dbReference type="Gene3D" id="1.10.10.10">
    <property type="entry name" value="Winged helix-like DNA-binding domain superfamily/Winged helix DNA-binding domain"/>
    <property type="match status" value="1"/>
</dbReference>
<dbReference type="SUPFAM" id="SSF48452">
    <property type="entry name" value="TPR-like"/>
    <property type="match status" value="1"/>
</dbReference>
<comment type="caution">
    <text evidence="6">The sequence shown here is derived from an EMBL/GenBank/DDBJ whole genome shotgun (WGS) entry which is preliminary data.</text>
</comment>
<organism evidence="6 7">
    <name type="scientific">Streptomyces syringium</name>
    <dbReference type="NCBI Taxonomy" id="76729"/>
    <lineage>
        <taxon>Bacteria</taxon>
        <taxon>Bacillati</taxon>
        <taxon>Actinomycetota</taxon>
        <taxon>Actinomycetes</taxon>
        <taxon>Kitasatosporales</taxon>
        <taxon>Streptomycetaceae</taxon>
        <taxon>Streptomyces</taxon>
    </lineage>
</organism>
<dbReference type="PANTHER" id="PTHR47691">
    <property type="entry name" value="REGULATOR-RELATED"/>
    <property type="match status" value="1"/>
</dbReference>
<dbReference type="InterPro" id="IPR058852">
    <property type="entry name" value="HTH_77"/>
</dbReference>
<dbReference type="Gene3D" id="1.25.40.10">
    <property type="entry name" value="Tetratricopeptide repeat domain"/>
    <property type="match status" value="1"/>
</dbReference>
<dbReference type="SUPFAM" id="SSF52540">
    <property type="entry name" value="P-loop containing nucleoside triphosphate hydrolases"/>
    <property type="match status" value="1"/>
</dbReference>
<evidence type="ECO:0000256" key="1">
    <source>
        <dbReference type="ARBA" id="ARBA00005820"/>
    </source>
</evidence>
<proteinExistence type="inferred from homology"/>
<keyword evidence="3 4" id="KW-0238">DNA-binding</keyword>
<dbReference type="Pfam" id="PF25872">
    <property type="entry name" value="HTH_77"/>
    <property type="match status" value="1"/>
</dbReference>
<dbReference type="Pfam" id="PF03704">
    <property type="entry name" value="BTAD"/>
    <property type="match status" value="1"/>
</dbReference>
<name>A0ABS4XYA8_9ACTN</name>
<dbReference type="SMART" id="SM00862">
    <property type="entry name" value="Trans_reg_C"/>
    <property type="match status" value="1"/>
</dbReference>
<dbReference type="InterPro" id="IPR005158">
    <property type="entry name" value="BTAD"/>
</dbReference>
<evidence type="ECO:0000313" key="6">
    <source>
        <dbReference type="EMBL" id="MBP2401355.1"/>
    </source>
</evidence>
<keyword evidence="2" id="KW-0902">Two-component regulatory system</keyword>
<evidence type="ECO:0000259" key="5">
    <source>
        <dbReference type="PROSITE" id="PS51755"/>
    </source>
</evidence>
<evidence type="ECO:0000256" key="3">
    <source>
        <dbReference type="ARBA" id="ARBA00023125"/>
    </source>
</evidence>
<dbReference type="RefSeq" id="WP_209513925.1">
    <property type="nucleotide sequence ID" value="NZ_JAGIOH010000001.1"/>
</dbReference>
<dbReference type="InterPro" id="IPR036388">
    <property type="entry name" value="WH-like_DNA-bd_sf"/>
</dbReference>
<keyword evidence="7" id="KW-1185">Reference proteome</keyword>
<dbReference type="InterPro" id="IPR011990">
    <property type="entry name" value="TPR-like_helical_dom_sf"/>
</dbReference>
<protein>
    <submittedName>
        <fullName evidence="6">ATPase/DNA-binding SARP family transcriptional activator</fullName>
    </submittedName>
</protein>
<dbReference type="InterPro" id="IPR027417">
    <property type="entry name" value="P-loop_NTPase"/>
</dbReference>
<dbReference type="Proteomes" id="UP001519291">
    <property type="component" value="Unassembled WGS sequence"/>
</dbReference>
<dbReference type="PROSITE" id="PS51755">
    <property type="entry name" value="OMPR_PHOB"/>
    <property type="match status" value="1"/>
</dbReference>
<dbReference type="PRINTS" id="PR00364">
    <property type="entry name" value="DISEASERSIST"/>
</dbReference>
<feature type="DNA-binding region" description="OmpR/PhoB-type" evidence="4">
    <location>
        <begin position="9"/>
        <end position="111"/>
    </location>
</feature>
<dbReference type="Pfam" id="PF00486">
    <property type="entry name" value="Trans_reg_C"/>
    <property type="match status" value="1"/>
</dbReference>
<dbReference type="SUPFAM" id="SSF46894">
    <property type="entry name" value="C-terminal effector domain of the bipartite response regulators"/>
    <property type="match status" value="1"/>
</dbReference>
<dbReference type="GeneID" id="91567697"/>
<feature type="domain" description="OmpR/PhoB-type" evidence="5">
    <location>
        <begin position="9"/>
        <end position="111"/>
    </location>
</feature>
<dbReference type="Gene3D" id="3.40.50.300">
    <property type="entry name" value="P-loop containing nucleotide triphosphate hydrolases"/>
    <property type="match status" value="1"/>
</dbReference>
<dbReference type="InterPro" id="IPR001867">
    <property type="entry name" value="OmpR/PhoB-type_DNA-bd"/>
</dbReference>